<dbReference type="EMBL" id="CABFNO020001453">
    <property type="protein sequence ID" value="CAG9988672.1"/>
    <property type="molecule type" value="Genomic_DNA"/>
</dbReference>
<name>A0A9N9UDU8_9HYPO</name>
<dbReference type="Proteomes" id="UP000754883">
    <property type="component" value="Unassembled WGS sequence"/>
</dbReference>
<dbReference type="OrthoDB" id="5149370at2759"/>
<evidence type="ECO:0000313" key="3">
    <source>
        <dbReference type="EMBL" id="CAG9988672.1"/>
    </source>
</evidence>
<reference evidence="3 4" key="2">
    <citation type="submission" date="2021-10" db="EMBL/GenBank/DDBJ databases">
        <authorList>
            <person name="Piombo E."/>
        </authorList>
    </citation>
    <scope>NUCLEOTIDE SEQUENCE [LARGE SCALE GENOMIC DNA]</scope>
</reference>
<reference evidence="4" key="1">
    <citation type="submission" date="2019-06" db="EMBL/GenBank/DDBJ databases">
        <authorList>
            <person name="Broberg M."/>
        </authorList>
    </citation>
    <scope>NUCLEOTIDE SEQUENCE [LARGE SCALE GENOMIC DNA]</scope>
</reference>
<gene>
    <name evidence="3" type="ORF">CBYS24578_00018376</name>
</gene>
<evidence type="ECO:0000256" key="1">
    <source>
        <dbReference type="SAM" id="MobiDB-lite"/>
    </source>
</evidence>
<accession>A0A9N9UDU8</accession>
<keyword evidence="2" id="KW-0732">Signal</keyword>
<feature type="region of interest" description="Disordered" evidence="1">
    <location>
        <begin position="30"/>
        <end position="60"/>
    </location>
</feature>
<feature type="chain" id="PRO_5040244662" evidence="2">
    <location>
        <begin position="20"/>
        <end position="89"/>
    </location>
</feature>
<evidence type="ECO:0000313" key="4">
    <source>
        <dbReference type="Proteomes" id="UP000754883"/>
    </source>
</evidence>
<dbReference type="AlphaFoldDB" id="A0A9N9UDU8"/>
<evidence type="ECO:0000256" key="2">
    <source>
        <dbReference type="SAM" id="SignalP"/>
    </source>
</evidence>
<protein>
    <submittedName>
        <fullName evidence="3">Uncharacterized protein</fullName>
    </submittedName>
</protein>
<sequence length="89" mass="9508">MKVSSAILSLLATAGLASATLGDTNKVLPQIPGMWRNAPGKNTTQSEDEDQTEQSTRAIGGITSLPRRWIESLQAREAEVVIEVLTEAS</sequence>
<keyword evidence="4" id="KW-1185">Reference proteome</keyword>
<comment type="caution">
    <text evidence="3">The sequence shown here is derived from an EMBL/GenBank/DDBJ whole genome shotgun (WGS) entry which is preliminary data.</text>
</comment>
<feature type="signal peptide" evidence="2">
    <location>
        <begin position="1"/>
        <end position="19"/>
    </location>
</feature>
<organism evidence="3 4">
    <name type="scientific">Clonostachys byssicola</name>
    <dbReference type="NCBI Taxonomy" id="160290"/>
    <lineage>
        <taxon>Eukaryota</taxon>
        <taxon>Fungi</taxon>
        <taxon>Dikarya</taxon>
        <taxon>Ascomycota</taxon>
        <taxon>Pezizomycotina</taxon>
        <taxon>Sordariomycetes</taxon>
        <taxon>Hypocreomycetidae</taxon>
        <taxon>Hypocreales</taxon>
        <taxon>Bionectriaceae</taxon>
        <taxon>Clonostachys</taxon>
    </lineage>
</organism>
<proteinExistence type="predicted"/>